<dbReference type="AlphaFoldDB" id="A0A327WLF3"/>
<comment type="caution">
    <text evidence="2">The sequence shown here is derived from an EMBL/GenBank/DDBJ whole genome shotgun (WGS) entry which is preliminary data.</text>
</comment>
<dbReference type="GO" id="GO:0030170">
    <property type="term" value="F:pyridoxal phosphate binding"/>
    <property type="evidence" value="ECO:0007669"/>
    <property type="project" value="InterPro"/>
</dbReference>
<dbReference type="InterPro" id="IPR011834">
    <property type="entry name" value="Agluc_phsphrylas"/>
</dbReference>
<sequence length="552" mass="63029">MTKSQLPQAYRHPYEFDPQFKKSVAYFSMEFAIDQALKTYSGGLGFLAGSHMRSAYELKQNVIGIGMLWKYGYYDQTRKTDNAMDVQFREKIYSFLEDTGITFTIDVHHTPVWVRAYYLNPKHFNTVPMFFLTTDIDGNDWLARSITMRLYDSIQSAKIAQCMVLGLGGARLLDELGYEPEVYHLNEAHAVSAAFHLYRKWSSADEVRKRMVFTTHTPEDAGNEKHDINQLNVMSFFGGVPLETVREITGITDNVFNHSLAALRLSRQANGVSTLHGEVSRHLWGGYPDIPEITHVTNAQNQRYWTDPQLEQALQAGDGKAVAERKKVLKAALFKVVADQCGKLFDPNVLTIIWARRFAGYKRPDLLVQDAERFDRLMNQTDYPIQFIWAGKPYPSDEGATHIFNSLIYRSYLHPNMAVLTGYELALSKLLKDGSDLWLNTPVVTREASGTSGMTAAMNAGINFSTYDGWICEFAQHGKNAFIVPVAPPNLSSGERDDQDRNHFFDQLEQEILPMYYDRPDDWNQLTLRSMQDVNAFFGSNRMAAEYYEKVY</sequence>
<reference evidence="2 3" key="1">
    <citation type="submission" date="2018-06" db="EMBL/GenBank/DDBJ databases">
        <title>Genomic Encyclopedia of Archaeal and Bacterial Type Strains, Phase II (KMG-II): from individual species to whole genera.</title>
        <authorList>
            <person name="Goeker M."/>
        </authorList>
    </citation>
    <scope>NUCLEOTIDE SEQUENCE [LARGE SCALE GENOMIC DNA]</scope>
    <source>
        <strain evidence="2 3">DSM 21851</strain>
    </source>
</reference>
<proteinExistence type="inferred from homology"/>
<dbReference type="Proteomes" id="UP000248790">
    <property type="component" value="Unassembled WGS sequence"/>
</dbReference>
<dbReference type="Pfam" id="PF00343">
    <property type="entry name" value="Phosphorylase"/>
    <property type="match status" value="1"/>
</dbReference>
<evidence type="ECO:0000313" key="3">
    <source>
        <dbReference type="Proteomes" id="UP000248790"/>
    </source>
</evidence>
<protein>
    <submittedName>
        <fullName evidence="2">Starch phosphorylase</fullName>
    </submittedName>
</protein>
<dbReference type="SUPFAM" id="SSF53756">
    <property type="entry name" value="UDP-Glycosyltransferase/glycogen phosphorylase"/>
    <property type="match status" value="1"/>
</dbReference>
<dbReference type="Gene3D" id="3.40.50.2000">
    <property type="entry name" value="Glycogen Phosphorylase B"/>
    <property type="match status" value="2"/>
</dbReference>
<dbReference type="RefSeq" id="WP_111631006.1">
    <property type="nucleotide sequence ID" value="NZ_QLMC01000007.1"/>
</dbReference>
<dbReference type="EMBL" id="QLMC01000007">
    <property type="protein sequence ID" value="RAJ92679.1"/>
    <property type="molecule type" value="Genomic_DNA"/>
</dbReference>
<dbReference type="NCBIfam" id="TIGR02094">
    <property type="entry name" value="more_P_ylases"/>
    <property type="match status" value="1"/>
</dbReference>
<evidence type="ECO:0000313" key="2">
    <source>
        <dbReference type="EMBL" id="RAJ92679.1"/>
    </source>
</evidence>
<dbReference type="PANTHER" id="PTHR42655">
    <property type="entry name" value="GLYCOGEN PHOSPHORYLASE"/>
    <property type="match status" value="1"/>
</dbReference>
<comment type="similarity">
    <text evidence="1">Belongs to the glycogen phosphorylase family.</text>
</comment>
<gene>
    <name evidence="2" type="ORF">LX87_05009</name>
</gene>
<organism evidence="2 3">
    <name type="scientific">Larkinella arboricola</name>
    <dbReference type="NCBI Taxonomy" id="643671"/>
    <lineage>
        <taxon>Bacteria</taxon>
        <taxon>Pseudomonadati</taxon>
        <taxon>Bacteroidota</taxon>
        <taxon>Cytophagia</taxon>
        <taxon>Cytophagales</taxon>
        <taxon>Spirosomataceae</taxon>
        <taxon>Larkinella</taxon>
    </lineage>
</organism>
<dbReference type="PANTHER" id="PTHR42655:SF1">
    <property type="entry name" value="GLYCOGEN PHOSPHORYLASE"/>
    <property type="match status" value="1"/>
</dbReference>
<accession>A0A327WLF3</accession>
<dbReference type="GO" id="GO:0005975">
    <property type="term" value="P:carbohydrate metabolic process"/>
    <property type="evidence" value="ECO:0007669"/>
    <property type="project" value="InterPro"/>
</dbReference>
<dbReference type="OrthoDB" id="9760804at2"/>
<name>A0A327WLF3_LARAB</name>
<evidence type="ECO:0000256" key="1">
    <source>
        <dbReference type="ARBA" id="ARBA00006047"/>
    </source>
</evidence>
<dbReference type="InterPro" id="IPR000811">
    <property type="entry name" value="Glyco_trans_35"/>
</dbReference>
<dbReference type="GO" id="GO:0008184">
    <property type="term" value="F:glycogen phosphorylase activity"/>
    <property type="evidence" value="ECO:0007669"/>
    <property type="project" value="InterPro"/>
</dbReference>
<dbReference type="InterPro" id="IPR052182">
    <property type="entry name" value="Glycogen/Maltodextrin_Phosph"/>
</dbReference>
<keyword evidence="3" id="KW-1185">Reference proteome</keyword>